<dbReference type="GO" id="GO:0005737">
    <property type="term" value="C:cytoplasm"/>
    <property type="evidence" value="ECO:0007669"/>
    <property type="project" value="TreeGrafter"/>
</dbReference>
<organism evidence="3 4">
    <name type="scientific">Fonsecaea monophora</name>
    <dbReference type="NCBI Taxonomy" id="254056"/>
    <lineage>
        <taxon>Eukaryota</taxon>
        <taxon>Fungi</taxon>
        <taxon>Dikarya</taxon>
        <taxon>Ascomycota</taxon>
        <taxon>Pezizomycotina</taxon>
        <taxon>Eurotiomycetes</taxon>
        <taxon>Chaetothyriomycetidae</taxon>
        <taxon>Chaetothyriales</taxon>
        <taxon>Herpotrichiellaceae</taxon>
        <taxon>Fonsecaea</taxon>
    </lineage>
</organism>
<dbReference type="EMBL" id="LVKK01000034">
    <property type="protein sequence ID" value="OAG40330.1"/>
    <property type="molecule type" value="Genomic_DNA"/>
</dbReference>
<proteinExistence type="predicted"/>
<accession>A0A177F9L4</accession>
<feature type="compositionally biased region" description="Low complexity" evidence="1">
    <location>
        <begin position="581"/>
        <end position="593"/>
    </location>
</feature>
<feature type="compositionally biased region" description="Polar residues" evidence="1">
    <location>
        <begin position="550"/>
        <end position="566"/>
    </location>
</feature>
<evidence type="ECO:0000313" key="4">
    <source>
        <dbReference type="Proteomes" id="UP000077002"/>
    </source>
</evidence>
<evidence type="ECO:0000259" key="2">
    <source>
        <dbReference type="Pfam" id="PF09794"/>
    </source>
</evidence>
<keyword evidence="4" id="KW-1185">Reference proteome</keyword>
<dbReference type="PANTHER" id="PTHR31017">
    <property type="entry name" value="LATE SECRETORY PATHWAY PROTEIN AVL9-RELATED"/>
    <property type="match status" value="1"/>
</dbReference>
<reference evidence="3 4" key="1">
    <citation type="submission" date="2016-03" db="EMBL/GenBank/DDBJ databases">
        <title>Draft genome sequence of the Fonsecaea monophora CBS 269.37.</title>
        <authorList>
            <person name="Bombassaro A."/>
            <person name="Vinicius W.A."/>
            <person name="De Hoog S."/>
            <person name="Sun J."/>
            <person name="Souza E.M."/>
            <person name="Raittz R.T."/>
            <person name="Costa F."/>
            <person name="Leao A.C."/>
            <person name="Tadra-Sfeir M.Z."/>
            <person name="Baura V."/>
            <person name="Balsanelli E."/>
            <person name="Pedrosa F.O."/>
            <person name="Moreno L.F."/>
            <person name="Steffens M.B."/>
            <person name="Xi L."/>
            <person name="Bocca A.L."/>
            <person name="Felipe M.S."/>
            <person name="Teixeira M."/>
            <person name="Telles Filho F.Q."/>
            <person name="Azevedo C.M."/>
            <person name="Gomes R."/>
            <person name="Vicente V.A."/>
        </authorList>
    </citation>
    <scope>NUCLEOTIDE SEQUENCE [LARGE SCALE GENOMIC DNA]</scope>
    <source>
        <strain evidence="3 4">CBS 269.37</strain>
    </source>
</reference>
<dbReference type="PANTHER" id="PTHR31017:SF1">
    <property type="entry name" value="LATE SECRETORY PATHWAY PROTEIN AVL9 HOMOLOG"/>
    <property type="match status" value="1"/>
</dbReference>
<feature type="compositionally biased region" description="Low complexity" evidence="1">
    <location>
        <begin position="683"/>
        <end position="716"/>
    </location>
</feature>
<dbReference type="GeneID" id="34600587"/>
<dbReference type="OrthoDB" id="192887at2759"/>
<comment type="caution">
    <text evidence="3">The sequence shown here is derived from an EMBL/GenBank/DDBJ whole genome shotgun (WGS) entry which is preliminary data.</text>
</comment>
<dbReference type="Proteomes" id="UP000077002">
    <property type="component" value="Unassembled WGS sequence"/>
</dbReference>
<dbReference type="InterPro" id="IPR018307">
    <property type="entry name" value="ABL9/DENND6_dom"/>
</dbReference>
<sequence length="728" mass="79573">MTTITPQVAVVDFHHARGPEIEFWVHSDGENLYKLNDWSLLPFMALSDGAHAMAEEFSYFTLLDNRSPDADPVVTPLLSAEAKPRETGAVTSAATSLFGISCTRQIRSEKLKRRSVDVTRSTVQKAVVVISPTARGMGELRERLGIVTAAWFAQEDFSDISILKEFQDSLVRAPPTHEDGKDHNFVTVREKLISGLLIGLSLREMIYEFRHQTLALVKCLLLQRKMLFFGSKCERLCMMQFALISLIPGLIANLQDAADPSLDNYAQKAQKATSLRTGDRSSLLAFMGLPLQLFGKGSIFGPYTPLQQLDILADYDTKSYVVGSTNSLLLQQKEKYSDILINLDESNSMTVTSPSLRAALALSAADRRWIDYLTQTVLDTWDPENPSRPKNMGYAGSEDAIRMQFEEYILSLLSSMAYQIYHETVSESGIPASVANIENFPEPGDTATDFNPEFLAMWRTTNNFALFDRLTRGNRIFDIIEPRHPTGGGLTVEDLQRRVARGMAELHLDEKVREGREQLGRTLQSGRERVEAGMARFWAELEKAREQRAQQRATKTTSGSHGTARTSGEGEQHQDLATKPSAVALSSASSNSSWMVVETEGEPGTGSAPLKTTPRPVSPPSSSSTTGPSTSTGAAGGSNWTASLRDRAPRVDASQIQASAREGAARAGAYLSGWGTWARERIQQQNQQNQQNQQQQAKGTPSSQTPSQTQSTPGPSEAGDAGGGGGGG</sequence>
<feature type="compositionally biased region" description="Low complexity" evidence="1">
    <location>
        <begin position="612"/>
        <end position="641"/>
    </location>
</feature>
<dbReference type="InterPro" id="IPR051731">
    <property type="entry name" value="DENND11/AVL9_GEFs"/>
</dbReference>
<feature type="domain" description="AVL9/DENND6" evidence="2">
    <location>
        <begin position="7"/>
        <end position="416"/>
    </location>
</feature>
<feature type="region of interest" description="Disordered" evidence="1">
    <location>
        <begin position="543"/>
        <end position="641"/>
    </location>
</feature>
<protein>
    <recommendedName>
        <fullName evidence="2">AVL9/DENND6 domain-containing protein</fullName>
    </recommendedName>
</protein>
<name>A0A177F9L4_9EURO</name>
<dbReference type="Pfam" id="PF09794">
    <property type="entry name" value="Avl9"/>
    <property type="match status" value="1"/>
</dbReference>
<feature type="region of interest" description="Disordered" evidence="1">
    <location>
        <begin position="647"/>
        <end position="666"/>
    </location>
</feature>
<feature type="region of interest" description="Disordered" evidence="1">
    <location>
        <begin position="680"/>
        <end position="728"/>
    </location>
</feature>
<dbReference type="AlphaFoldDB" id="A0A177F9L4"/>
<evidence type="ECO:0000313" key="3">
    <source>
        <dbReference type="EMBL" id="OAG40330.1"/>
    </source>
</evidence>
<dbReference type="RefSeq" id="XP_022512282.1">
    <property type="nucleotide sequence ID" value="XM_022655390.1"/>
</dbReference>
<evidence type="ECO:0000256" key="1">
    <source>
        <dbReference type="SAM" id="MobiDB-lite"/>
    </source>
</evidence>
<gene>
    <name evidence="3" type="ORF">AYO21_05421</name>
</gene>